<dbReference type="GO" id="GO:0016887">
    <property type="term" value="F:ATP hydrolysis activity"/>
    <property type="evidence" value="ECO:0007669"/>
    <property type="project" value="RHEA"/>
</dbReference>
<organism evidence="14 15">
    <name type="scientific">Janthinobacterium agaricidamnosum NBRC 102515 = DSM 9628</name>
    <dbReference type="NCBI Taxonomy" id="1349767"/>
    <lineage>
        <taxon>Bacteria</taxon>
        <taxon>Pseudomonadati</taxon>
        <taxon>Pseudomonadota</taxon>
        <taxon>Betaproteobacteria</taxon>
        <taxon>Burkholderiales</taxon>
        <taxon>Oxalobacteraceae</taxon>
        <taxon>Janthinobacterium</taxon>
    </lineage>
</organism>
<dbReference type="InterPro" id="IPR014016">
    <property type="entry name" value="UvrD-like_ATP-bd"/>
</dbReference>
<keyword evidence="6" id="KW-0238">DNA-binding</keyword>
<dbReference type="AlphaFoldDB" id="W0V4F2"/>
<dbReference type="InterPro" id="IPR013986">
    <property type="entry name" value="DExx_box_DNA_helicase_dom_sf"/>
</dbReference>
<dbReference type="KEGG" id="jag:GJA_1594"/>
<keyword evidence="3 12" id="KW-0378">Hydrolase</keyword>
<dbReference type="SUPFAM" id="SSF52540">
    <property type="entry name" value="P-loop containing nucleoside triphosphate hydrolases"/>
    <property type="match status" value="1"/>
</dbReference>
<sequence>MSIANAPGNAPQFIPKRIKPTAEQIAIQTAQKRVVLIDANAGAAKTTTLALRLAEALYRGRQPERMLALVFTHAARVALQQRLADIGVALPVIRRLTIQTFDDFARIVLLKIERAAMPAIDNYEDLRPYAWEALEIVAEKYAHVYPLEIATTNTAIAQFLKLQLRTKARLDFHTPAFEENPLQDNLELLGMSHTNYLWIREYERLRGSDTGGINFRAQFDATFDLVRLLDDDPLLRQQLPEFQIIVADELHDLNEASFRFLTMLIRRSNAFFCGAGDKDQVIYTWSGADHQFLRDRFEQEFPAMQRYPLTASYRYGPELAQSVGLLKHKASVSALARGTQLDVMHYDYLDPAACAAQLLASLQQWLGDGHNFGSVAILLRDRDQSIRVENALFQNNIPYTFVDMQSYLSSQEILMMRGLVAIARKDLHSIKSAQRRTEILEALIVFAEIPFTREELQQAKTDVSNYPDLLEGFLSNQLGKSHNQDKAVLTLAAVEYLRNADAAALAGEALQQVFQLMKLDDTARRIYVDPAQARVVARSIGGFIAVCSEAKIDLAGFSSWLGVMEDGLADIKKQHKVTIACIDQIKGLEYGHVILPYLSIDEFPRSKTDPLEEENRFYVAVTRARDRLTLLTPADASHQSRYIAAMQIDKAVGSGTRLLRKNQARTGIAA</sequence>
<evidence type="ECO:0000259" key="13">
    <source>
        <dbReference type="PROSITE" id="PS51198"/>
    </source>
</evidence>
<comment type="catalytic activity">
    <reaction evidence="8">
        <text>Couples ATP hydrolysis with the unwinding of duplex DNA by translocating in the 3'-5' direction.</text>
        <dbReference type="EC" id="5.6.2.4"/>
    </reaction>
</comment>
<evidence type="ECO:0000256" key="11">
    <source>
        <dbReference type="ARBA" id="ARBA00048988"/>
    </source>
</evidence>
<keyword evidence="2 12" id="KW-0547">Nucleotide-binding</keyword>
<proteinExistence type="inferred from homology"/>
<evidence type="ECO:0000256" key="1">
    <source>
        <dbReference type="ARBA" id="ARBA00009922"/>
    </source>
</evidence>
<dbReference type="Gene3D" id="1.10.10.160">
    <property type="match status" value="1"/>
</dbReference>
<dbReference type="EMBL" id="HG322949">
    <property type="protein sequence ID" value="CDG82238.1"/>
    <property type="molecule type" value="Genomic_DNA"/>
</dbReference>
<keyword evidence="5 12" id="KW-0067">ATP-binding</keyword>
<gene>
    <name evidence="14" type="ORF">GJA_1594</name>
</gene>
<dbReference type="GO" id="GO:0000725">
    <property type="term" value="P:recombinational repair"/>
    <property type="evidence" value="ECO:0007669"/>
    <property type="project" value="TreeGrafter"/>
</dbReference>
<dbReference type="InterPro" id="IPR014017">
    <property type="entry name" value="DNA_helicase_UvrD-like_C"/>
</dbReference>
<dbReference type="PATRIC" id="fig|1349767.4.peg.3280"/>
<comment type="catalytic activity">
    <reaction evidence="11">
        <text>ATP + H2O = ADP + phosphate + H(+)</text>
        <dbReference type="Rhea" id="RHEA:13065"/>
        <dbReference type="ChEBI" id="CHEBI:15377"/>
        <dbReference type="ChEBI" id="CHEBI:15378"/>
        <dbReference type="ChEBI" id="CHEBI:30616"/>
        <dbReference type="ChEBI" id="CHEBI:43474"/>
        <dbReference type="ChEBI" id="CHEBI:456216"/>
        <dbReference type="EC" id="5.6.2.4"/>
    </reaction>
</comment>
<dbReference type="PROSITE" id="PS51198">
    <property type="entry name" value="UVRD_HELICASE_ATP_BIND"/>
    <property type="match status" value="1"/>
</dbReference>
<keyword evidence="4 12" id="KW-0347">Helicase</keyword>
<evidence type="ECO:0000256" key="9">
    <source>
        <dbReference type="ARBA" id="ARBA00034808"/>
    </source>
</evidence>
<feature type="domain" description="UvrD-like helicase ATP-binding" evidence="13">
    <location>
        <begin position="18"/>
        <end position="316"/>
    </location>
</feature>
<keyword evidence="7" id="KW-0413">Isomerase</keyword>
<dbReference type="InterPro" id="IPR000212">
    <property type="entry name" value="DNA_helicase_UvrD/REP"/>
</dbReference>
<keyword evidence="15" id="KW-1185">Reference proteome</keyword>
<dbReference type="InterPro" id="IPR027417">
    <property type="entry name" value="P-loop_NTPase"/>
</dbReference>
<dbReference type="PANTHER" id="PTHR11070">
    <property type="entry name" value="UVRD / RECB / PCRA DNA HELICASE FAMILY MEMBER"/>
    <property type="match status" value="1"/>
</dbReference>
<evidence type="ECO:0000256" key="2">
    <source>
        <dbReference type="ARBA" id="ARBA00022741"/>
    </source>
</evidence>
<dbReference type="EC" id="5.6.2.4" evidence="9"/>
<dbReference type="Gene3D" id="3.40.50.300">
    <property type="entry name" value="P-loop containing nucleotide triphosphate hydrolases"/>
    <property type="match status" value="2"/>
</dbReference>
<dbReference type="eggNOG" id="COG0210">
    <property type="taxonomic scope" value="Bacteria"/>
</dbReference>
<evidence type="ECO:0000313" key="14">
    <source>
        <dbReference type="EMBL" id="CDG82238.1"/>
    </source>
</evidence>
<name>W0V4F2_9BURK</name>
<dbReference type="Pfam" id="PF13361">
    <property type="entry name" value="UvrD_C"/>
    <property type="match status" value="2"/>
</dbReference>
<evidence type="ECO:0000256" key="6">
    <source>
        <dbReference type="ARBA" id="ARBA00023125"/>
    </source>
</evidence>
<evidence type="ECO:0000256" key="12">
    <source>
        <dbReference type="PROSITE-ProRule" id="PRU00560"/>
    </source>
</evidence>
<evidence type="ECO:0000256" key="7">
    <source>
        <dbReference type="ARBA" id="ARBA00023235"/>
    </source>
</evidence>
<dbReference type="GO" id="GO:0005524">
    <property type="term" value="F:ATP binding"/>
    <property type="evidence" value="ECO:0007669"/>
    <property type="project" value="UniProtKB-UniRule"/>
</dbReference>
<evidence type="ECO:0000313" key="15">
    <source>
        <dbReference type="Proteomes" id="UP000027604"/>
    </source>
</evidence>
<dbReference type="PANTHER" id="PTHR11070:SF2">
    <property type="entry name" value="ATP-DEPENDENT DNA HELICASE SRS2"/>
    <property type="match status" value="1"/>
</dbReference>
<evidence type="ECO:0000256" key="8">
    <source>
        <dbReference type="ARBA" id="ARBA00034617"/>
    </source>
</evidence>
<dbReference type="Gene3D" id="1.10.486.10">
    <property type="entry name" value="PCRA, domain 4"/>
    <property type="match status" value="1"/>
</dbReference>
<evidence type="ECO:0000256" key="10">
    <source>
        <dbReference type="ARBA" id="ARBA00034923"/>
    </source>
</evidence>
<dbReference type="HOGENOM" id="CLU_394245_0_0_4"/>
<dbReference type="RefSeq" id="WP_242404478.1">
    <property type="nucleotide sequence ID" value="NZ_BCTH01000009.1"/>
</dbReference>
<evidence type="ECO:0000256" key="5">
    <source>
        <dbReference type="ARBA" id="ARBA00022840"/>
    </source>
</evidence>
<comment type="similarity">
    <text evidence="1">Belongs to the helicase family. UvrD subfamily.</text>
</comment>
<dbReference type="Proteomes" id="UP000027604">
    <property type="component" value="Chromosome I"/>
</dbReference>
<evidence type="ECO:0000256" key="3">
    <source>
        <dbReference type="ARBA" id="ARBA00022801"/>
    </source>
</evidence>
<protein>
    <recommendedName>
        <fullName evidence="9">DNA 3'-5' helicase</fullName>
        <ecNumber evidence="9">5.6.2.4</ecNumber>
    </recommendedName>
    <alternativeName>
        <fullName evidence="10">DNA 3'-5' helicase II</fullName>
    </alternativeName>
</protein>
<dbReference type="STRING" id="1349767.GJA_1594"/>
<dbReference type="Pfam" id="PF00580">
    <property type="entry name" value="UvrD-helicase"/>
    <property type="match status" value="1"/>
</dbReference>
<accession>W0V4F2</accession>
<evidence type="ECO:0000256" key="4">
    <source>
        <dbReference type="ARBA" id="ARBA00022806"/>
    </source>
</evidence>
<reference evidence="14 15" key="1">
    <citation type="journal article" date="2015" name="Genome Announc.">
        <title>Genome Sequence of Mushroom Soft-Rot Pathogen Janthinobacterium agaricidamnosum.</title>
        <authorList>
            <person name="Graupner K."/>
            <person name="Lackner G."/>
            <person name="Hertweck C."/>
        </authorList>
    </citation>
    <scope>NUCLEOTIDE SEQUENCE [LARGE SCALE GENOMIC DNA]</scope>
    <source>
        <strain evidence="15">NBRC 102515 / DSM 9628</strain>
    </source>
</reference>
<dbReference type="GO" id="GO:0043138">
    <property type="term" value="F:3'-5' DNA helicase activity"/>
    <property type="evidence" value="ECO:0007669"/>
    <property type="project" value="UniProtKB-EC"/>
</dbReference>
<dbReference type="GO" id="GO:0003677">
    <property type="term" value="F:DNA binding"/>
    <property type="evidence" value="ECO:0007669"/>
    <property type="project" value="UniProtKB-KW"/>
</dbReference>
<feature type="binding site" evidence="12">
    <location>
        <begin position="39"/>
        <end position="46"/>
    </location>
    <ligand>
        <name>ATP</name>
        <dbReference type="ChEBI" id="CHEBI:30616"/>
    </ligand>
</feature>